<sequence length="186" mass="19706">MADEEIKSVVPGSGMLTSGLVSVIGGGSGGSSEQLPGDRNSRTTLSTCGLKRWLTFGSTTWATILSTPCSSIPDLRGTDLTLGYFLVPSSLSCSSPLPPPSPSTTGGHCLGWKVTSKNSIWLSPRSILQLRTICISLSVQAQRHSPFRSFRRLAQSKPGPTSLPPRLSSSSPSHPEPSPREAICNW</sequence>
<comment type="caution">
    <text evidence="2">The sequence shown here is derived from an EMBL/GenBank/DDBJ whole genome shotgun (WGS) entry which is preliminary data.</text>
</comment>
<evidence type="ECO:0000313" key="3">
    <source>
        <dbReference type="Proteomes" id="UP000314294"/>
    </source>
</evidence>
<feature type="region of interest" description="Disordered" evidence="1">
    <location>
        <begin position="153"/>
        <end position="186"/>
    </location>
</feature>
<protein>
    <submittedName>
        <fullName evidence="2">Uncharacterized protein</fullName>
    </submittedName>
</protein>
<dbReference type="Proteomes" id="UP000314294">
    <property type="component" value="Unassembled WGS sequence"/>
</dbReference>
<evidence type="ECO:0000256" key="1">
    <source>
        <dbReference type="SAM" id="MobiDB-lite"/>
    </source>
</evidence>
<keyword evidence="3" id="KW-1185">Reference proteome</keyword>
<accession>A0A4Z2I4Y8</accession>
<dbReference type="EMBL" id="SRLO01000129">
    <property type="protein sequence ID" value="TNN73077.1"/>
    <property type="molecule type" value="Genomic_DNA"/>
</dbReference>
<feature type="compositionally biased region" description="Low complexity" evidence="1">
    <location>
        <begin position="164"/>
        <end position="173"/>
    </location>
</feature>
<reference evidence="2 3" key="1">
    <citation type="submission" date="2019-03" db="EMBL/GenBank/DDBJ databases">
        <title>First draft genome of Liparis tanakae, snailfish: a comprehensive survey of snailfish specific genes.</title>
        <authorList>
            <person name="Kim W."/>
            <person name="Song I."/>
            <person name="Jeong J.-H."/>
            <person name="Kim D."/>
            <person name="Kim S."/>
            <person name="Ryu S."/>
            <person name="Song J.Y."/>
            <person name="Lee S.K."/>
        </authorList>
    </citation>
    <scope>NUCLEOTIDE SEQUENCE [LARGE SCALE GENOMIC DNA]</scope>
    <source>
        <tissue evidence="2">Muscle</tissue>
    </source>
</reference>
<name>A0A4Z2I4Y8_9TELE</name>
<dbReference type="AlphaFoldDB" id="A0A4Z2I4Y8"/>
<evidence type="ECO:0000313" key="2">
    <source>
        <dbReference type="EMBL" id="TNN73077.1"/>
    </source>
</evidence>
<gene>
    <name evidence="2" type="ORF">EYF80_016747</name>
</gene>
<proteinExistence type="predicted"/>
<organism evidence="2 3">
    <name type="scientific">Liparis tanakae</name>
    <name type="common">Tanaka's snailfish</name>
    <dbReference type="NCBI Taxonomy" id="230148"/>
    <lineage>
        <taxon>Eukaryota</taxon>
        <taxon>Metazoa</taxon>
        <taxon>Chordata</taxon>
        <taxon>Craniata</taxon>
        <taxon>Vertebrata</taxon>
        <taxon>Euteleostomi</taxon>
        <taxon>Actinopterygii</taxon>
        <taxon>Neopterygii</taxon>
        <taxon>Teleostei</taxon>
        <taxon>Neoteleostei</taxon>
        <taxon>Acanthomorphata</taxon>
        <taxon>Eupercaria</taxon>
        <taxon>Perciformes</taxon>
        <taxon>Cottioidei</taxon>
        <taxon>Cottales</taxon>
        <taxon>Liparidae</taxon>
        <taxon>Liparis</taxon>
    </lineage>
</organism>